<gene>
    <name evidence="5" type="ORF">QFZ36_000004</name>
</gene>
<dbReference type="CDD" id="cd00165">
    <property type="entry name" value="S4"/>
    <property type="match status" value="1"/>
</dbReference>
<dbReference type="InterPro" id="IPR047048">
    <property type="entry name" value="TlyA"/>
</dbReference>
<comment type="similarity">
    <text evidence="2">Belongs to the TlyA family.</text>
</comment>
<comment type="caution">
    <text evidence="5">The sequence shown here is derived from an EMBL/GenBank/DDBJ whole genome shotgun (WGS) entry which is preliminary data.</text>
</comment>
<dbReference type="InterPro" id="IPR004538">
    <property type="entry name" value="Hemolysin_A/TlyA"/>
</dbReference>
<dbReference type="SUPFAM" id="SSF53335">
    <property type="entry name" value="S-adenosyl-L-methionine-dependent methyltransferases"/>
    <property type="match status" value="1"/>
</dbReference>
<keyword evidence="5" id="KW-0489">Methyltransferase</keyword>
<evidence type="ECO:0000256" key="2">
    <source>
        <dbReference type="ARBA" id="ARBA00029460"/>
    </source>
</evidence>
<dbReference type="NCBIfam" id="TIGR00478">
    <property type="entry name" value="tly"/>
    <property type="match status" value="1"/>
</dbReference>
<evidence type="ECO:0000256" key="3">
    <source>
        <dbReference type="PROSITE-ProRule" id="PRU00182"/>
    </source>
</evidence>
<dbReference type="GO" id="GO:0008168">
    <property type="term" value="F:methyltransferase activity"/>
    <property type="evidence" value="ECO:0007669"/>
    <property type="project" value="UniProtKB-KW"/>
</dbReference>
<dbReference type="PANTHER" id="PTHR32319:SF0">
    <property type="entry name" value="BACTERIAL HEMOLYSIN-LIKE PROTEIN"/>
    <property type="match status" value="1"/>
</dbReference>
<accession>A0ABU0PER6</accession>
<feature type="domain" description="RNA-binding S4" evidence="4">
    <location>
        <begin position="3"/>
        <end position="69"/>
    </location>
</feature>
<evidence type="ECO:0000259" key="4">
    <source>
        <dbReference type="SMART" id="SM00363"/>
    </source>
</evidence>
<dbReference type="CDD" id="cd02440">
    <property type="entry name" value="AdoMet_MTases"/>
    <property type="match status" value="1"/>
</dbReference>
<keyword evidence="5" id="KW-0808">Transferase</keyword>
<evidence type="ECO:0000256" key="1">
    <source>
        <dbReference type="ARBA" id="ARBA00022884"/>
    </source>
</evidence>
<dbReference type="EC" id="2.1.1.227" evidence="5"/>
<dbReference type="PANTHER" id="PTHR32319">
    <property type="entry name" value="BACTERIAL HEMOLYSIN-LIKE PROTEIN"/>
    <property type="match status" value="1"/>
</dbReference>
<dbReference type="Pfam" id="PF01728">
    <property type="entry name" value="FtsJ"/>
    <property type="match status" value="1"/>
</dbReference>
<evidence type="ECO:0000313" key="6">
    <source>
        <dbReference type="Proteomes" id="UP001236806"/>
    </source>
</evidence>
<dbReference type="SMART" id="SM00363">
    <property type="entry name" value="S4"/>
    <property type="match status" value="1"/>
</dbReference>
<dbReference type="GO" id="GO:0032259">
    <property type="term" value="P:methylation"/>
    <property type="evidence" value="ECO:0007669"/>
    <property type="project" value="UniProtKB-KW"/>
</dbReference>
<organism evidence="5 6">
    <name type="scientific">Pseudarthrobacter siccitolerans</name>
    <dbReference type="NCBI Taxonomy" id="861266"/>
    <lineage>
        <taxon>Bacteria</taxon>
        <taxon>Bacillati</taxon>
        <taxon>Actinomycetota</taxon>
        <taxon>Actinomycetes</taxon>
        <taxon>Micrococcales</taxon>
        <taxon>Micrococcaceae</taxon>
        <taxon>Pseudarthrobacter</taxon>
    </lineage>
</organism>
<name>A0ABU0PER6_9MICC</name>
<dbReference type="Proteomes" id="UP001236806">
    <property type="component" value="Unassembled WGS sequence"/>
</dbReference>
<dbReference type="InterPro" id="IPR036986">
    <property type="entry name" value="S4_RNA-bd_sf"/>
</dbReference>
<dbReference type="SUPFAM" id="SSF55174">
    <property type="entry name" value="Alpha-L RNA-binding motif"/>
    <property type="match status" value="1"/>
</dbReference>
<dbReference type="RefSeq" id="WP_306632876.1">
    <property type="nucleotide sequence ID" value="NZ_JAUSXB010000001.1"/>
</dbReference>
<dbReference type="InterPro" id="IPR029063">
    <property type="entry name" value="SAM-dependent_MTases_sf"/>
</dbReference>
<proteinExistence type="inferred from homology"/>
<dbReference type="EC" id="2.1.1.226" evidence="5"/>
<dbReference type="Gene3D" id="3.10.290.10">
    <property type="entry name" value="RNA-binding S4 domain"/>
    <property type="match status" value="1"/>
</dbReference>
<dbReference type="PIRSF" id="PIRSF005578">
    <property type="entry name" value="TlyA"/>
    <property type="match status" value="1"/>
</dbReference>
<reference evidence="5 6" key="1">
    <citation type="submission" date="2023-07" db="EMBL/GenBank/DDBJ databases">
        <title>Comparative genomics of wheat-associated soil bacteria to identify genetic determinants of phenazine resistance.</title>
        <authorList>
            <person name="Mouncey N."/>
        </authorList>
    </citation>
    <scope>NUCLEOTIDE SEQUENCE [LARGE SCALE GENOMIC DNA]</scope>
    <source>
        <strain evidence="5 6">W1I3</strain>
    </source>
</reference>
<dbReference type="InterPro" id="IPR002942">
    <property type="entry name" value="S4_RNA-bd"/>
</dbReference>
<sequence length="271" mass="29078">MPVRLDQALVARGLARSRTHAASLIAEGKVSSAGQVLGKASLQVAEDRDLVVLHDDQDTYVSRAGHKLAGALDAFPEVSAQGKRCLDAGASTGGFTDVLLRRGAAHVVAVDVGHGQLVPQLREDPRVEVHEGLNVRYMSPEDIGGPAALTVADLSFISLTLVVQPLAECTEPGGDLVLMVKPQFEIGKDRLGRTGVVTSERERRMAVEKVARAALDAGLDLRGLAQSPLPGQDGNVEYFLWINRRNSQELPKIEERDAATAALLGRIWHNH</sequence>
<dbReference type="InterPro" id="IPR002877">
    <property type="entry name" value="RNA_MeTrfase_FtsJ_dom"/>
</dbReference>
<evidence type="ECO:0000313" key="5">
    <source>
        <dbReference type="EMBL" id="MDQ0672443.1"/>
    </source>
</evidence>
<dbReference type="EMBL" id="JAUSXB010000001">
    <property type="protein sequence ID" value="MDQ0672443.1"/>
    <property type="molecule type" value="Genomic_DNA"/>
</dbReference>
<dbReference type="Pfam" id="PF01479">
    <property type="entry name" value="S4"/>
    <property type="match status" value="1"/>
</dbReference>
<keyword evidence="6" id="KW-1185">Reference proteome</keyword>
<protein>
    <submittedName>
        <fullName evidence="5">23S rRNA (Cytidine1920-2'-O)/16S rRNA (Cytidine1409-2'-O)-methyltransferase</fullName>
        <ecNumber evidence="5">2.1.1.226</ecNumber>
        <ecNumber evidence="5">2.1.1.227</ecNumber>
    </submittedName>
</protein>
<keyword evidence="1 3" id="KW-0694">RNA-binding</keyword>
<dbReference type="PROSITE" id="PS50889">
    <property type="entry name" value="S4"/>
    <property type="match status" value="1"/>
</dbReference>
<dbReference type="Gene3D" id="3.40.50.150">
    <property type="entry name" value="Vaccinia Virus protein VP39"/>
    <property type="match status" value="1"/>
</dbReference>